<keyword evidence="2" id="KW-1185">Reference proteome</keyword>
<gene>
    <name evidence="1" type="ORF">PHYBLDRAFT_144188</name>
</gene>
<evidence type="ECO:0000313" key="2">
    <source>
        <dbReference type="Proteomes" id="UP000077315"/>
    </source>
</evidence>
<sequence length="185" mass="21618">MLYLLTTSSGFNLKTFIDSAEVTINNVKGNETLPPFTFPFGLGKFVQMQEDKYAHLLKYYRMSYCDASLRGYQEVIFVMFYEINNHRRSTFTSQIQYIFVNNIINPVTYQVDRHIFAYVKYYRTSSQDTRSKQFVEISKFAFTRNDFQNSLPVHCILMSAANGVYTTATGNTHMLIAPLYRKIYT</sequence>
<reference evidence="2" key="1">
    <citation type="submission" date="2015-06" db="EMBL/GenBank/DDBJ databases">
        <title>Expansion of signal transduction pathways in fungi by whole-genome duplication.</title>
        <authorList>
            <consortium name="DOE Joint Genome Institute"/>
            <person name="Corrochano L.M."/>
            <person name="Kuo A."/>
            <person name="Marcet-Houben M."/>
            <person name="Polaino S."/>
            <person name="Salamov A."/>
            <person name="Villalobos J.M."/>
            <person name="Alvarez M.I."/>
            <person name="Avalos J."/>
            <person name="Benito E.P."/>
            <person name="Benoit I."/>
            <person name="Burger G."/>
            <person name="Camino L.P."/>
            <person name="Canovas D."/>
            <person name="Cerda-Olmedo E."/>
            <person name="Cheng J.-F."/>
            <person name="Dominguez A."/>
            <person name="Elias M."/>
            <person name="Eslava A.P."/>
            <person name="Glaser F."/>
            <person name="Grimwood J."/>
            <person name="Gutierrez G."/>
            <person name="Heitman J."/>
            <person name="Henrissat B."/>
            <person name="Iturriaga E.A."/>
            <person name="Lang B.F."/>
            <person name="Lavin J.L."/>
            <person name="Lee S."/>
            <person name="Li W."/>
            <person name="Lindquist E."/>
            <person name="Lopez-Garcia S."/>
            <person name="Luque E.M."/>
            <person name="Marcos A.T."/>
            <person name="Martin J."/>
            <person name="McCluskey K."/>
            <person name="Medina H.R."/>
            <person name="Miralles-Duran A."/>
            <person name="Miyazaki A."/>
            <person name="Munoz-Torres E."/>
            <person name="Oguiza J.A."/>
            <person name="Ohm R."/>
            <person name="Olmedo M."/>
            <person name="Orejas M."/>
            <person name="Ortiz-Castellanos L."/>
            <person name="Pisabarro A.G."/>
            <person name="Rodriguez-Romero J."/>
            <person name="Ruiz-Herrera J."/>
            <person name="Ruiz-Vazquez R."/>
            <person name="Sanz C."/>
            <person name="Schackwitz W."/>
            <person name="Schmutz J."/>
            <person name="Shahriari M."/>
            <person name="Shelest E."/>
            <person name="Silva-Franco F."/>
            <person name="Soanes D."/>
            <person name="Syed K."/>
            <person name="Tagua V.G."/>
            <person name="Talbot N.J."/>
            <person name="Thon M."/>
            <person name="De vries R.P."/>
            <person name="Wiebenga A."/>
            <person name="Yadav J.S."/>
            <person name="Braun E.L."/>
            <person name="Baker S."/>
            <person name="Garre V."/>
            <person name="Horwitz B."/>
            <person name="Torres-Martinez S."/>
            <person name="Idnurm A."/>
            <person name="Herrera-Estrella A."/>
            <person name="Gabaldon T."/>
            <person name="Grigoriev I.V."/>
        </authorList>
    </citation>
    <scope>NUCLEOTIDE SEQUENCE [LARGE SCALE GENOMIC DNA]</scope>
    <source>
        <strain evidence="2">NRRL 1555(-)</strain>
    </source>
</reference>
<accession>A0A162NJN2</accession>
<proteinExistence type="predicted"/>
<dbReference type="RefSeq" id="XP_018292868.1">
    <property type="nucleotide sequence ID" value="XM_018431162.1"/>
</dbReference>
<protein>
    <submittedName>
        <fullName evidence="1">Uncharacterized protein</fullName>
    </submittedName>
</protein>
<dbReference type="AlphaFoldDB" id="A0A162NJN2"/>
<name>A0A162NJN2_PHYB8</name>
<dbReference type="EMBL" id="KV440978">
    <property type="protein sequence ID" value="OAD74828.1"/>
    <property type="molecule type" value="Genomic_DNA"/>
</dbReference>
<dbReference type="GeneID" id="28992068"/>
<dbReference type="VEuPathDB" id="FungiDB:PHYBLDRAFT_144188"/>
<dbReference type="Proteomes" id="UP000077315">
    <property type="component" value="Unassembled WGS sequence"/>
</dbReference>
<dbReference type="InParanoid" id="A0A162NJN2"/>
<organism evidence="1 2">
    <name type="scientific">Phycomyces blakesleeanus (strain ATCC 8743b / DSM 1359 / FGSC 10004 / NBRC 33097 / NRRL 1555)</name>
    <dbReference type="NCBI Taxonomy" id="763407"/>
    <lineage>
        <taxon>Eukaryota</taxon>
        <taxon>Fungi</taxon>
        <taxon>Fungi incertae sedis</taxon>
        <taxon>Mucoromycota</taxon>
        <taxon>Mucoromycotina</taxon>
        <taxon>Mucoromycetes</taxon>
        <taxon>Mucorales</taxon>
        <taxon>Phycomycetaceae</taxon>
        <taxon>Phycomyces</taxon>
    </lineage>
</organism>
<evidence type="ECO:0000313" key="1">
    <source>
        <dbReference type="EMBL" id="OAD74828.1"/>
    </source>
</evidence>